<comment type="cofactor">
    <cofactor evidence="3">
        <name>Zn(2+)</name>
        <dbReference type="ChEBI" id="CHEBI:29105"/>
    </cofactor>
    <text evidence="3">Binds 2 Zn(2+) ions per subunit.</text>
</comment>
<dbReference type="Proteomes" id="UP000077271">
    <property type="component" value="Unassembled WGS sequence"/>
</dbReference>
<dbReference type="SUPFAM" id="SSF53187">
    <property type="entry name" value="Zn-dependent exopeptidases"/>
    <property type="match status" value="1"/>
</dbReference>
<evidence type="ECO:0000256" key="2">
    <source>
        <dbReference type="ARBA" id="ARBA00022801"/>
    </source>
</evidence>
<dbReference type="Gene3D" id="3.30.70.360">
    <property type="match status" value="1"/>
</dbReference>
<comment type="similarity">
    <text evidence="1">Belongs to the peptidase M20 family.</text>
</comment>
<dbReference type="Gene3D" id="3.40.630.10">
    <property type="entry name" value="Zn peptidases"/>
    <property type="match status" value="1"/>
</dbReference>
<feature type="binding site" evidence="3">
    <location>
        <position position="124"/>
    </location>
    <ligand>
        <name>Zn(2+)</name>
        <dbReference type="ChEBI" id="CHEBI:29105"/>
        <label>1</label>
    </ligand>
</feature>
<evidence type="ECO:0000256" key="1">
    <source>
        <dbReference type="ARBA" id="ARBA00006153"/>
    </source>
</evidence>
<evidence type="ECO:0000313" key="5">
    <source>
        <dbReference type="Proteomes" id="UP000077271"/>
    </source>
</evidence>
<feature type="binding site" evidence="3">
    <location>
        <position position="412"/>
    </location>
    <ligand>
        <name>Zn(2+)</name>
        <dbReference type="ChEBI" id="CHEBI:29105"/>
        <label>2</label>
    </ligand>
</feature>
<feature type="binding site" evidence="3">
    <location>
        <position position="159"/>
    </location>
    <ligand>
        <name>Zn(2+)</name>
        <dbReference type="ChEBI" id="CHEBI:29105"/>
        <label>2</label>
    </ligand>
</feature>
<feature type="binding site" evidence="3">
    <location>
        <position position="113"/>
    </location>
    <ligand>
        <name>Zn(2+)</name>
        <dbReference type="ChEBI" id="CHEBI:29105"/>
        <label>1</label>
    </ligand>
</feature>
<dbReference type="SUPFAM" id="SSF55031">
    <property type="entry name" value="Bacterial exopeptidase dimerisation domain"/>
    <property type="match status" value="1"/>
</dbReference>
<proteinExistence type="inferred from homology"/>
<accession>A0A177KM92</accession>
<reference evidence="4 5" key="1">
    <citation type="submission" date="2016-01" db="EMBL/GenBank/DDBJ databases">
        <title>Investigation of taxonomic status of Bacillus aminovorans.</title>
        <authorList>
            <person name="Verma A."/>
            <person name="Pal Y."/>
            <person name="Krishnamurthi S."/>
        </authorList>
    </citation>
    <scope>NUCLEOTIDE SEQUENCE [LARGE SCALE GENOMIC DNA]</scope>
    <source>
        <strain evidence="4 5">DSM 4337</strain>
    </source>
</reference>
<dbReference type="EMBL" id="LQWZ01000034">
    <property type="protein sequence ID" value="OAH54015.1"/>
    <property type="molecule type" value="Genomic_DNA"/>
</dbReference>
<dbReference type="CDD" id="cd03884">
    <property type="entry name" value="M20_bAS"/>
    <property type="match status" value="1"/>
</dbReference>
<dbReference type="AlphaFoldDB" id="A0A177KM92"/>
<dbReference type="NCBIfam" id="NF006771">
    <property type="entry name" value="PRK09290.1-5"/>
    <property type="match status" value="1"/>
</dbReference>
<dbReference type="GO" id="GO:0016813">
    <property type="term" value="F:hydrolase activity, acting on carbon-nitrogen (but not peptide) bonds, in linear amidines"/>
    <property type="evidence" value="ECO:0007669"/>
    <property type="project" value="InterPro"/>
</dbReference>
<evidence type="ECO:0008006" key="6">
    <source>
        <dbReference type="Google" id="ProtNLM"/>
    </source>
</evidence>
<dbReference type="GO" id="GO:0046872">
    <property type="term" value="F:metal ion binding"/>
    <property type="evidence" value="ECO:0007669"/>
    <property type="project" value="UniProtKB-KW"/>
</dbReference>
<dbReference type="InterPro" id="IPR036264">
    <property type="entry name" value="Bact_exopeptidase_dim_dom"/>
</dbReference>
<dbReference type="InterPro" id="IPR002933">
    <property type="entry name" value="Peptidase_M20"/>
</dbReference>
<gene>
    <name evidence="4" type="ORF">AWH48_09620</name>
</gene>
<dbReference type="OrthoDB" id="9808195at2"/>
<sequence>MESSISWKPSLYFLRKGDLSMSKSVESNKQVMNHVINLERLMETFEVSNKVGQIDETGVRRLSLTKEDKIMRDMFTIWLEKAGLEVRVDDFGNIYGRREGLRNDLAPVMTGSHLDTQPYGGRYDGILGVLSGLEAIRALNDNNIETLRPIEVVVWTNEEGNRFAPPTPSGSGGMTNNFSKEEIYESVDMDGHTFREELEKIGYLGELTNRPKEIHSYVELHIEQAPVLDQENISIGIVNGDRGFNIIEVTVKGETGHSSGPPMEVRKDALLKASEVIVNIHEIIKEHKSAMITIGKMNVAPGHNSHIPDNVNFNVQIAHDEEHVLNHIIETIKDTSTALVEKDGLEIELDVRVAFPRAHFSERIVNEIEAVTQDFGYSTLNMLSGGGHDANNIASIAPTAMIFIPCKDGISHNVKEFSSEEEIEKGANVLLNTVLNLAQKEDNLE</sequence>
<organism evidence="4 5">
    <name type="scientific">Domibacillus aminovorans</name>
    <dbReference type="NCBI Taxonomy" id="29332"/>
    <lineage>
        <taxon>Bacteria</taxon>
        <taxon>Bacillati</taxon>
        <taxon>Bacillota</taxon>
        <taxon>Bacilli</taxon>
        <taxon>Bacillales</taxon>
        <taxon>Bacillaceae</taxon>
        <taxon>Domibacillus</taxon>
    </lineage>
</organism>
<feature type="binding site" evidence="3">
    <location>
        <position position="124"/>
    </location>
    <ligand>
        <name>Zn(2+)</name>
        <dbReference type="ChEBI" id="CHEBI:29105"/>
        <label>2</label>
    </ligand>
</feature>
<comment type="caution">
    <text evidence="4">The sequence shown here is derived from an EMBL/GenBank/DDBJ whole genome shotgun (WGS) entry which is preliminary data.</text>
</comment>
<keyword evidence="3" id="KW-0862">Zinc</keyword>
<protein>
    <recommendedName>
        <fullName evidence="6">Zn-dependent hydrolase</fullName>
    </recommendedName>
</protein>
<feature type="binding site" evidence="3">
    <location>
        <position position="221"/>
    </location>
    <ligand>
        <name>Zn(2+)</name>
        <dbReference type="ChEBI" id="CHEBI:29105"/>
        <label>1</label>
    </ligand>
</feature>
<dbReference type="PIRSF" id="PIRSF001235">
    <property type="entry name" value="Amidase_carbamoylase"/>
    <property type="match status" value="1"/>
</dbReference>
<dbReference type="PANTHER" id="PTHR32494">
    <property type="entry name" value="ALLANTOATE DEIMINASE-RELATED"/>
    <property type="match status" value="1"/>
</dbReference>
<dbReference type="PANTHER" id="PTHR32494:SF5">
    <property type="entry name" value="ALLANTOATE AMIDOHYDROLASE"/>
    <property type="match status" value="1"/>
</dbReference>
<dbReference type="InterPro" id="IPR010158">
    <property type="entry name" value="Amidase_Cbmase"/>
</dbReference>
<evidence type="ECO:0000313" key="4">
    <source>
        <dbReference type="EMBL" id="OAH54015.1"/>
    </source>
</evidence>
<keyword evidence="3" id="KW-0479">Metal-binding</keyword>
<dbReference type="NCBIfam" id="TIGR01879">
    <property type="entry name" value="hydantase"/>
    <property type="match status" value="1"/>
</dbReference>
<dbReference type="Pfam" id="PF01546">
    <property type="entry name" value="Peptidase_M20"/>
    <property type="match status" value="1"/>
</dbReference>
<name>A0A177KM92_9BACI</name>
<evidence type="ECO:0000256" key="3">
    <source>
        <dbReference type="PIRSR" id="PIRSR001235-1"/>
    </source>
</evidence>
<keyword evidence="2" id="KW-0378">Hydrolase</keyword>